<feature type="domain" description="DUF8106" evidence="1">
    <location>
        <begin position="4"/>
        <end position="39"/>
    </location>
</feature>
<dbReference type="Proteomes" id="UP001596481">
    <property type="component" value="Unassembled WGS sequence"/>
</dbReference>
<dbReference type="Pfam" id="PF26408">
    <property type="entry name" value="DUF8106"/>
    <property type="match status" value="1"/>
</dbReference>
<comment type="caution">
    <text evidence="2">The sequence shown here is derived from an EMBL/GenBank/DDBJ whole genome shotgun (WGS) entry which is preliminary data.</text>
</comment>
<name>A0ABD5ZHG3_9EURY</name>
<evidence type="ECO:0000313" key="3">
    <source>
        <dbReference type="Proteomes" id="UP001596481"/>
    </source>
</evidence>
<gene>
    <name evidence="2" type="ORF">ACFQJC_14035</name>
</gene>
<reference evidence="2 3" key="1">
    <citation type="journal article" date="2019" name="Int. J. Syst. Evol. Microbiol.">
        <title>The Global Catalogue of Microorganisms (GCM) 10K type strain sequencing project: providing services to taxonomists for standard genome sequencing and annotation.</title>
        <authorList>
            <consortium name="The Broad Institute Genomics Platform"/>
            <consortium name="The Broad Institute Genome Sequencing Center for Infectious Disease"/>
            <person name="Wu L."/>
            <person name="Ma J."/>
        </authorList>
    </citation>
    <scope>NUCLEOTIDE SEQUENCE [LARGE SCALE GENOMIC DNA]</scope>
    <source>
        <strain evidence="2 3">DSM 29988</strain>
    </source>
</reference>
<dbReference type="InterPro" id="IPR058419">
    <property type="entry name" value="DUF8106"/>
</dbReference>
<protein>
    <recommendedName>
        <fullName evidence="1">DUF8106 domain-containing protein</fullName>
    </recommendedName>
</protein>
<proteinExistence type="predicted"/>
<keyword evidence="3" id="KW-1185">Reference proteome</keyword>
<organism evidence="2 3">
    <name type="scientific">Haloferax namakaokahaiae</name>
    <dbReference type="NCBI Taxonomy" id="1748331"/>
    <lineage>
        <taxon>Archaea</taxon>
        <taxon>Methanobacteriati</taxon>
        <taxon>Methanobacteriota</taxon>
        <taxon>Stenosarchaea group</taxon>
        <taxon>Halobacteria</taxon>
        <taxon>Halobacteriales</taxon>
        <taxon>Haloferacaceae</taxon>
        <taxon>Haloferax</taxon>
    </lineage>
</organism>
<evidence type="ECO:0000313" key="2">
    <source>
        <dbReference type="EMBL" id="MFC7204635.1"/>
    </source>
</evidence>
<dbReference type="RefSeq" id="WP_390224494.1">
    <property type="nucleotide sequence ID" value="NZ_JBHTAA010000005.1"/>
</dbReference>
<dbReference type="AlphaFoldDB" id="A0ABD5ZHG3"/>
<dbReference type="EMBL" id="JBHTAA010000005">
    <property type="protein sequence ID" value="MFC7204635.1"/>
    <property type="molecule type" value="Genomic_DNA"/>
</dbReference>
<accession>A0ABD5ZHG3</accession>
<sequence>MHQCKECEVEMYEIEDEKRTDLEDRRRYECPDCGTVIERAKYRHR</sequence>
<evidence type="ECO:0000259" key="1">
    <source>
        <dbReference type="Pfam" id="PF26408"/>
    </source>
</evidence>